<reference evidence="2 3" key="1">
    <citation type="submission" date="2018-06" db="EMBL/GenBank/DDBJ databases">
        <title>Draft genome sequence of Modestobacter versicolor CP153-2.</title>
        <authorList>
            <person name="Gundlapally S.R."/>
        </authorList>
    </citation>
    <scope>NUCLEOTIDE SEQUENCE [LARGE SCALE GENOMIC DNA]</scope>
    <source>
        <strain evidence="2 3">CP153-2</strain>
    </source>
</reference>
<evidence type="ECO:0000313" key="4">
    <source>
        <dbReference type="Proteomes" id="UP000580718"/>
    </source>
</evidence>
<evidence type="ECO:0000313" key="3">
    <source>
        <dbReference type="Proteomes" id="UP000247602"/>
    </source>
</evidence>
<dbReference type="EMBL" id="JACIBU010000001">
    <property type="protein sequence ID" value="MBB3674364.1"/>
    <property type="molecule type" value="Genomic_DNA"/>
</dbReference>
<dbReference type="Proteomes" id="UP000580718">
    <property type="component" value="Unassembled WGS sequence"/>
</dbReference>
<comment type="caution">
    <text evidence="2">The sequence shown here is derived from an EMBL/GenBank/DDBJ whole genome shotgun (WGS) entry which is preliminary data.</text>
</comment>
<organism evidence="2 3">
    <name type="scientific">Modestobacter versicolor</name>
    <dbReference type="NCBI Taxonomy" id="429133"/>
    <lineage>
        <taxon>Bacteria</taxon>
        <taxon>Bacillati</taxon>
        <taxon>Actinomycetota</taxon>
        <taxon>Actinomycetes</taxon>
        <taxon>Geodermatophilales</taxon>
        <taxon>Geodermatophilaceae</taxon>
        <taxon>Modestobacter</taxon>
    </lineage>
</organism>
<gene>
    <name evidence="2" type="ORF">DMO24_01615</name>
    <name evidence="1" type="ORF">FHX36_000099</name>
</gene>
<dbReference type="Proteomes" id="UP000247602">
    <property type="component" value="Unassembled WGS sequence"/>
</dbReference>
<dbReference type="OrthoDB" id="5166867at2"/>
<keyword evidence="3" id="KW-1185">Reference proteome</keyword>
<dbReference type="RefSeq" id="WP_110550608.1">
    <property type="nucleotide sequence ID" value="NZ_JACIBU010000001.1"/>
</dbReference>
<name>A0A323VEL5_9ACTN</name>
<evidence type="ECO:0000313" key="2">
    <source>
        <dbReference type="EMBL" id="PZA23095.1"/>
    </source>
</evidence>
<reference evidence="1 4" key="2">
    <citation type="submission" date="2020-08" db="EMBL/GenBank/DDBJ databases">
        <title>Sequencing the genomes of 1000 actinobacteria strains.</title>
        <authorList>
            <person name="Klenk H.-P."/>
        </authorList>
    </citation>
    <scope>NUCLEOTIDE SEQUENCE [LARGE SCALE GENOMIC DNA]</scope>
    <source>
        <strain evidence="1 4">DSM 16678</strain>
    </source>
</reference>
<dbReference type="AlphaFoldDB" id="A0A323VEL5"/>
<proteinExistence type="predicted"/>
<evidence type="ECO:0000313" key="1">
    <source>
        <dbReference type="EMBL" id="MBB3674364.1"/>
    </source>
</evidence>
<protein>
    <submittedName>
        <fullName evidence="2">Uncharacterized protein</fullName>
    </submittedName>
</protein>
<accession>A0A323VEL5</accession>
<dbReference type="EMBL" id="QKNV01000012">
    <property type="protein sequence ID" value="PZA23095.1"/>
    <property type="molecule type" value="Genomic_DNA"/>
</dbReference>
<sequence length="695" mass="76048">MQEAMNFAMDNGETSSEVTVSDEATAASPVVAASTEAPTVRSIDDEEVDFDEYADGAVTLGQLPRVPKAAAVRRLAELLVAQYGHSEGAARAVARAVARPEEVRKRLQLPVEKRVPGGTVLTISTWVWSPALSTFPDNLREAVQRRYPFALAGQGRGDYTPLPPVHSHEGEATELTLSAGSREAVVASLNNSATFLKNRNNYDSSIGTHGVLRELLVVPVRFEHKDGNRSQWILASADGSSRTATAHRLLHISPADVVYGYNDDDHQFRSLLGRVAGAAATPAEDLSEAQRQELRALMMPAEIVIGFRPDPGSNKTLAEAIRFIVGITHVEPPTQWDTGSKLDAQAEAVLEDLFHRGRITEEGAGYFAGLMTPDEAEDSDHSRHGDARAAAIVRTLVAPTNRPVSAAAIRRVTARAKIQWRDIMPVAAELALRGWPGRADPSATRVDGVRSALQRMLLSPDIARCEWSLTGRSPDALLSASLSETQAEQFGGPAAVELGVLGGWHLVVSGFVQRELKDSPSKAGLSKVFEELIRSQHGLRLLADALARGRRGQRPRAINEDGVPVDLRHYAQSIGVDPERPYFIDHGEDDWVRRTFMVEASPEPEEPLDEEKTVPPETQLEGAKVSVVHAVNRLEEALRAVTLIEGYRRPQLIDEAGWRPEEAQPLVQRLQDAARTLDRYVWLFQETREPVTANE</sequence>